<proteinExistence type="predicted"/>
<comment type="caution">
    <text evidence="2">The sequence shown here is derived from an EMBL/GenBank/DDBJ whole genome shotgun (WGS) entry which is preliminary data.</text>
</comment>
<name>A0A1V9F806_9BACT</name>
<evidence type="ECO:0000259" key="1">
    <source>
        <dbReference type="Pfam" id="PF03118"/>
    </source>
</evidence>
<protein>
    <recommendedName>
        <fullName evidence="1">RNA polymerase alpha subunit C-terminal domain-containing protein</fullName>
    </recommendedName>
</protein>
<dbReference type="GO" id="GO:0006351">
    <property type="term" value="P:DNA-templated transcription"/>
    <property type="evidence" value="ECO:0007669"/>
    <property type="project" value="InterPro"/>
</dbReference>
<dbReference type="Pfam" id="PF03118">
    <property type="entry name" value="RNA_pol_A_CTD"/>
    <property type="match status" value="1"/>
</dbReference>
<feature type="domain" description="RNA polymerase alpha subunit C-terminal" evidence="1">
    <location>
        <begin position="41"/>
        <end position="101"/>
    </location>
</feature>
<dbReference type="InterPro" id="IPR011260">
    <property type="entry name" value="RNAP_asu_C"/>
</dbReference>
<accession>A0A1V9F806</accession>
<dbReference type="SUPFAM" id="SSF47789">
    <property type="entry name" value="C-terminal domain of RNA polymerase alpha subunit"/>
    <property type="match status" value="1"/>
</dbReference>
<dbReference type="OrthoDB" id="679608at2"/>
<dbReference type="AlphaFoldDB" id="A0A1V9F806"/>
<reference evidence="3" key="1">
    <citation type="submission" date="2016-04" db="EMBL/GenBank/DDBJ databases">
        <authorList>
            <person name="Chen L."/>
            <person name="Zhuang W."/>
            <person name="Wang G."/>
        </authorList>
    </citation>
    <scope>NUCLEOTIDE SEQUENCE [LARGE SCALE GENOMIC DNA]</scope>
    <source>
        <strain evidence="3">17621</strain>
    </source>
</reference>
<dbReference type="EMBL" id="LVXG01000004">
    <property type="protein sequence ID" value="OQP54346.1"/>
    <property type="molecule type" value="Genomic_DNA"/>
</dbReference>
<organism evidence="2 3">
    <name type="scientific">Niastella yeongjuensis</name>
    <dbReference type="NCBI Taxonomy" id="354355"/>
    <lineage>
        <taxon>Bacteria</taxon>
        <taxon>Pseudomonadati</taxon>
        <taxon>Bacteroidota</taxon>
        <taxon>Chitinophagia</taxon>
        <taxon>Chitinophagales</taxon>
        <taxon>Chitinophagaceae</taxon>
        <taxon>Niastella</taxon>
    </lineage>
</organism>
<dbReference type="Gene3D" id="1.10.150.20">
    <property type="entry name" value="5' to 3' exonuclease, C-terminal subdomain"/>
    <property type="match status" value="1"/>
</dbReference>
<gene>
    <name evidence="2" type="ORF">A4H97_22970</name>
</gene>
<evidence type="ECO:0000313" key="3">
    <source>
        <dbReference type="Proteomes" id="UP000192610"/>
    </source>
</evidence>
<keyword evidence="3" id="KW-1185">Reference proteome</keyword>
<dbReference type="Proteomes" id="UP000192610">
    <property type="component" value="Unassembled WGS sequence"/>
</dbReference>
<dbReference type="GO" id="GO:0003899">
    <property type="term" value="F:DNA-directed RNA polymerase activity"/>
    <property type="evidence" value="ECO:0007669"/>
    <property type="project" value="InterPro"/>
</dbReference>
<dbReference type="GO" id="GO:0003677">
    <property type="term" value="F:DNA binding"/>
    <property type="evidence" value="ECO:0007669"/>
    <property type="project" value="InterPro"/>
</dbReference>
<dbReference type="STRING" id="354355.SAMN05660816_05113"/>
<dbReference type="RefSeq" id="WP_081197657.1">
    <property type="nucleotide sequence ID" value="NZ_FOCZ01000011.1"/>
</dbReference>
<sequence>MDRYAPDIIHIQRSIAHFDLKKCQALAGWLAGHIQAMEIDKQLYKVSIEQLNLSTRALHVLRYNDIITIGQLLKKAVNWDDIKVLKGAGEKVLNEIKQKVDELRQTQ</sequence>
<evidence type="ECO:0000313" key="2">
    <source>
        <dbReference type="EMBL" id="OQP54346.1"/>
    </source>
</evidence>